<accession>A0A978UP14</accession>
<keyword evidence="2" id="KW-0479">Metal-binding</keyword>
<comment type="cofactor">
    <cofactor evidence="1">
        <name>Mg(2+)</name>
        <dbReference type="ChEBI" id="CHEBI:18420"/>
    </cofactor>
</comment>
<dbReference type="GO" id="GO:0009507">
    <property type="term" value="C:chloroplast"/>
    <property type="evidence" value="ECO:0007669"/>
    <property type="project" value="TreeGrafter"/>
</dbReference>
<evidence type="ECO:0000256" key="2">
    <source>
        <dbReference type="ARBA" id="ARBA00022723"/>
    </source>
</evidence>
<evidence type="ECO:0000313" key="5">
    <source>
        <dbReference type="Proteomes" id="UP000813462"/>
    </source>
</evidence>
<dbReference type="GO" id="GO:0010333">
    <property type="term" value="F:terpene synthase activity"/>
    <property type="evidence" value="ECO:0007669"/>
    <property type="project" value="InterPro"/>
</dbReference>
<dbReference type="InterPro" id="IPR050148">
    <property type="entry name" value="Terpene_synthase-like"/>
</dbReference>
<dbReference type="AlphaFoldDB" id="A0A978UP14"/>
<dbReference type="EMBL" id="JAEACU010000010">
    <property type="protein sequence ID" value="KAH7516566.1"/>
    <property type="molecule type" value="Genomic_DNA"/>
</dbReference>
<dbReference type="PANTHER" id="PTHR31739:SF4">
    <property type="entry name" value="ENT-COPALYL DIPHOSPHATE SYNTHASE, CHLOROPLASTIC"/>
    <property type="match status" value="1"/>
</dbReference>
<keyword evidence="3" id="KW-0460">Magnesium</keyword>
<evidence type="ECO:0000313" key="4">
    <source>
        <dbReference type="EMBL" id="KAH7516566.1"/>
    </source>
</evidence>
<dbReference type="PANTHER" id="PTHR31739">
    <property type="entry name" value="ENT-COPALYL DIPHOSPHATE SYNTHASE, CHLOROPLASTIC"/>
    <property type="match status" value="1"/>
</dbReference>
<sequence>MEFLKVNLSKLKTENAEGMPLGFEVAFPSLQEMGWKINLQLRDQDSPILQDIYARICIKLDRREVEQISEGPEITTLSSFQSHYVNCTYAFNKIRFKEHDQY</sequence>
<evidence type="ECO:0000256" key="1">
    <source>
        <dbReference type="ARBA" id="ARBA00001946"/>
    </source>
</evidence>
<name>A0A978UP14_ZIZJJ</name>
<evidence type="ECO:0000256" key="3">
    <source>
        <dbReference type="ARBA" id="ARBA00022842"/>
    </source>
</evidence>
<reference evidence="4" key="1">
    <citation type="journal article" date="2021" name="Front. Plant Sci.">
        <title>Chromosome-Scale Genome Assembly for Chinese Sour Jujube and Insights Into Its Genome Evolution and Domestication Signature.</title>
        <authorList>
            <person name="Shen L.-Y."/>
            <person name="Luo H."/>
            <person name="Wang X.-L."/>
            <person name="Wang X.-M."/>
            <person name="Qiu X.-J."/>
            <person name="Liu H."/>
            <person name="Zhou S.-S."/>
            <person name="Jia K.-H."/>
            <person name="Nie S."/>
            <person name="Bao Y.-T."/>
            <person name="Zhang R.-G."/>
            <person name="Yun Q.-Z."/>
            <person name="Chai Y.-H."/>
            <person name="Lu J.-Y."/>
            <person name="Li Y."/>
            <person name="Zhao S.-W."/>
            <person name="Mao J.-F."/>
            <person name="Jia S.-G."/>
            <person name="Mao Y.-M."/>
        </authorList>
    </citation>
    <scope>NUCLEOTIDE SEQUENCE</scope>
    <source>
        <strain evidence="4">AT0</strain>
        <tissue evidence="4">Leaf</tissue>
    </source>
</reference>
<dbReference type="GO" id="GO:0009686">
    <property type="term" value="P:gibberellin biosynthetic process"/>
    <property type="evidence" value="ECO:0007669"/>
    <property type="project" value="TreeGrafter"/>
</dbReference>
<dbReference type="GO" id="GO:0000287">
    <property type="term" value="F:magnesium ion binding"/>
    <property type="evidence" value="ECO:0007669"/>
    <property type="project" value="TreeGrafter"/>
</dbReference>
<comment type="caution">
    <text evidence="4">The sequence shown here is derived from an EMBL/GenBank/DDBJ whole genome shotgun (WGS) entry which is preliminary data.</text>
</comment>
<protein>
    <submittedName>
        <fullName evidence="4">Uncharacterized protein</fullName>
    </submittedName>
</protein>
<dbReference type="Gene3D" id="1.50.10.160">
    <property type="match status" value="1"/>
</dbReference>
<gene>
    <name evidence="4" type="ORF">FEM48_Zijuj10G0148600</name>
</gene>
<proteinExistence type="predicted"/>
<dbReference type="Proteomes" id="UP000813462">
    <property type="component" value="Unassembled WGS sequence"/>
</dbReference>
<organism evidence="4 5">
    <name type="scientific">Ziziphus jujuba var. spinosa</name>
    <dbReference type="NCBI Taxonomy" id="714518"/>
    <lineage>
        <taxon>Eukaryota</taxon>
        <taxon>Viridiplantae</taxon>
        <taxon>Streptophyta</taxon>
        <taxon>Embryophyta</taxon>
        <taxon>Tracheophyta</taxon>
        <taxon>Spermatophyta</taxon>
        <taxon>Magnoliopsida</taxon>
        <taxon>eudicotyledons</taxon>
        <taxon>Gunneridae</taxon>
        <taxon>Pentapetalae</taxon>
        <taxon>rosids</taxon>
        <taxon>fabids</taxon>
        <taxon>Rosales</taxon>
        <taxon>Rhamnaceae</taxon>
        <taxon>Paliureae</taxon>
        <taxon>Ziziphus</taxon>
    </lineage>
</organism>